<feature type="compositionally biased region" description="Basic and acidic residues" evidence="1">
    <location>
        <begin position="122"/>
        <end position="140"/>
    </location>
</feature>
<feature type="region of interest" description="Disordered" evidence="1">
    <location>
        <begin position="1"/>
        <end position="48"/>
    </location>
</feature>
<evidence type="ECO:0000313" key="2">
    <source>
        <dbReference type="EMBL" id="CAB4033621.1"/>
    </source>
</evidence>
<dbReference type="AlphaFoldDB" id="A0A6S7JRK9"/>
<reference evidence="2" key="1">
    <citation type="submission" date="2020-04" db="EMBL/GenBank/DDBJ databases">
        <authorList>
            <person name="Alioto T."/>
            <person name="Alioto T."/>
            <person name="Gomez Garrido J."/>
        </authorList>
    </citation>
    <scope>NUCLEOTIDE SEQUENCE</scope>
    <source>
        <strain evidence="2">A484AB</strain>
    </source>
</reference>
<dbReference type="PANTHER" id="PTHR47331">
    <property type="entry name" value="PHD-TYPE DOMAIN-CONTAINING PROTEIN"/>
    <property type="match status" value="1"/>
</dbReference>
<comment type="caution">
    <text evidence="2">The sequence shown here is derived from an EMBL/GenBank/DDBJ whole genome shotgun (WGS) entry which is preliminary data.</text>
</comment>
<proteinExistence type="predicted"/>
<evidence type="ECO:0000313" key="3">
    <source>
        <dbReference type="Proteomes" id="UP001152795"/>
    </source>
</evidence>
<accession>A0A6S7JRK9</accession>
<name>A0A6S7JRK9_PARCT</name>
<gene>
    <name evidence="2" type="ORF">PACLA_8A015952</name>
</gene>
<dbReference type="EMBL" id="CACRXK020019408">
    <property type="protein sequence ID" value="CAB4033621.1"/>
    <property type="molecule type" value="Genomic_DNA"/>
</dbReference>
<protein>
    <submittedName>
        <fullName evidence="2">Uncharacterized protein</fullName>
    </submittedName>
</protein>
<feature type="compositionally biased region" description="Basic and acidic residues" evidence="1">
    <location>
        <begin position="8"/>
        <end position="25"/>
    </location>
</feature>
<dbReference type="PANTHER" id="PTHR47331:SF1">
    <property type="entry name" value="GAG-LIKE PROTEIN"/>
    <property type="match status" value="1"/>
</dbReference>
<feature type="compositionally biased region" description="Basic and acidic residues" evidence="1">
    <location>
        <begin position="34"/>
        <end position="44"/>
    </location>
</feature>
<dbReference type="OrthoDB" id="10066767at2759"/>
<feature type="region of interest" description="Disordered" evidence="1">
    <location>
        <begin position="122"/>
        <end position="153"/>
    </location>
</feature>
<dbReference type="Proteomes" id="UP001152795">
    <property type="component" value="Unassembled WGS sequence"/>
</dbReference>
<keyword evidence="3" id="KW-1185">Reference proteome</keyword>
<evidence type="ECO:0000256" key="1">
    <source>
        <dbReference type="SAM" id="MobiDB-lite"/>
    </source>
</evidence>
<sequence length="153" mass="17272">MAQGVEPKQTREYDRGRSKPTERSYRPRTWFTNRDGKHSNDDTRSPYSKPPWAVCGGNHGVWSCKVFSGLSVPDRWGVAKEKHLCFRCLASNHVGKDCTRSKPCAVQGCKRSHHNLLHEVVPKEEGEKSPLTREGAETRTHTSRNKSVSTAVK</sequence>
<organism evidence="2 3">
    <name type="scientific">Paramuricea clavata</name>
    <name type="common">Red gorgonian</name>
    <name type="synonym">Violescent sea-whip</name>
    <dbReference type="NCBI Taxonomy" id="317549"/>
    <lineage>
        <taxon>Eukaryota</taxon>
        <taxon>Metazoa</taxon>
        <taxon>Cnidaria</taxon>
        <taxon>Anthozoa</taxon>
        <taxon>Octocorallia</taxon>
        <taxon>Malacalcyonacea</taxon>
        <taxon>Plexauridae</taxon>
        <taxon>Paramuricea</taxon>
    </lineage>
</organism>